<feature type="region of interest" description="Disordered" evidence="1">
    <location>
        <begin position="120"/>
        <end position="169"/>
    </location>
</feature>
<reference evidence="2 3" key="1">
    <citation type="journal article" date="2020" name="ISME J.">
        <title>Uncovering the hidden diversity of litter-decomposition mechanisms in mushroom-forming fungi.</title>
        <authorList>
            <person name="Floudas D."/>
            <person name="Bentzer J."/>
            <person name="Ahren D."/>
            <person name="Johansson T."/>
            <person name="Persson P."/>
            <person name="Tunlid A."/>
        </authorList>
    </citation>
    <scope>NUCLEOTIDE SEQUENCE [LARGE SCALE GENOMIC DNA]</scope>
    <source>
        <strain evidence="2 3">CBS 406.79</strain>
    </source>
</reference>
<organism evidence="2 3">
    <name type="scientific">Collybiopsis confluens</name>
    <dbReference type="NCBI Taxonomy" id="2823264"/>
    <lineage>
        <taxon>Eukaryota</taxon>
        <taxon>Fungi</taxon>
        <taxon>Dikarya</taxon>
        <taxon>Basidiomycota</taxon>
        <taxon>Agaricomycotina</taxon>
        <taxon>Agaricomycetes</taxon>
        <taxon>Agaricomycetidae</taxon>
        <taxon>Agaricales</taxon>
        <taxon>Marasmiineae</taxon>
        <taxon>Omphalotaceae</taxon>
        <taxon>Collybiopsis</taxon>
    </lineage>
</organism>
<accession>A0A8H5GWR2</accession>
<dbReference type="Proteomes" id="UP000518752">
    <property type="component" value="Unassembled WGS sequence"/>
</dbReference>
<evidence type="ECO:0000313" key="3">
    <source>
        <dbReference type="Proteomes" id="UP000518752"/>
    </source>
</evidence>
<dbReference type="EMBL" id="JAACJN010000111">
    <property type="protein sequence ID" value="KAF5372407.1"/>
    <property type="molecule type" value="Genomic_DNA"/>
</dbReference>
<sequence length="437" mass="50178">MASNKRVLSTSTSDSTSSLEPLAQRMRISDREGPAVSAEGPSATHHLPEYQPPYRSWEKLQDLKTGAFSSFTNPRNHENAWHAPYSDLFHELTRPYRSLATHIQYRLWRLSSERSRTTFHRRFPPLAPPPLPDLEADYAASEPDSEPGEDTGFGDEEDDDDDSGDDKIDRNDDAVARLKEAVNAFLKGDDENAAPALHFHKDADDVDLLDLDFREDDGPETVGEVSAPVNRREGLFLSTSTVPDRDNRDQVPDIVIVHQETETLSEIDEQLEPIPRLVDKIYRQHRCGRRTVHQCIGLIGEFKRNIPRQKEMKTWGGDKWTDEQKQVKIEAQINRRIKAAKLDLAHYCQVYFKNFLLIQEVVAFAAVGPYWQYAVVERGDVDSYLPDEKRWRKDNDFQTIYLGKFSPCKEIGTEESDEALTEMRDLHLHLLAHDDYF</sequence>
<evidence type="ECO:0000313" key="2">
    <source>
        <dbReference type="EMBL" id="KAF5372407.1"/>
    </source>
</evidence>
<gene>
    <name evidence="2" type="ORF">D9757_011612</name>
</gene>
<dbReference type="AlphaFoldDB" id="A0A8H5GWR2"/>
<keyword evidence="3" id="KW-1185">Reference proteome</keyword>
<evidence type="ECO:0000256" key="1">
    <source>
        <dbReference type="SAM" id="MobiDB-lite"/>
    </source>
</evidence>
<dbReference type="OrthoDB" id="2968614at2759"/>
<feature type="compositionally biased region" description="Acidic residues" evidence="1">
    <location>
        <begin position="143"/>
        <end position="164"/>
    </location>
</feature>
<comment type="caution">
    <text evidence="2">The sequence shown here is derived from an EMBL/GenBank/DDBJ whole genome shotgun (WGS) entry which is preliminary data.</text>
</comment>
<protein>
    <submittedName>
        <fullName evidence="2">Uncharacterized protein</fullName>
    </submittedName>
</protein>
<name>A0A8H5GWR2_9AGAR</name>
<feature type="region of interest" description="Disordered" evidence="1">
    <location>
        <begin position="1"/>
        <end position="49"/>
    </location>
</feature>
<proteinExistence type="predicted"/>
<feature type="compositionally biased region" description="Low complexity" evidence="1">
    <location>
        <begin position="9"/>
        <end position="18"/>
    </location>
</feature>